<dbReference type="InterPro" id="IPR025315">
    <property type="entry name" value="DUF4220"/>
</dbReference>
<dbReference type="InParanoid" id="A0A059CCZ4"/>
<evidence type="ECO:0000259" key="2">
    <source>
        <dbReference type="Pfam" id="PF13968"/>
    </source>
</evidence>
<feature type="transmembrane region" description="Helical" evidence="1">
    <location>
        <begin position="320"/>
        <end position="337"/>
    </location>
</feature>
<dbReference type="OMA" id="WKSICIK"/>
<dbReference type="InterPro" id="IPR007658">
    <property type="entry name" value="DUF594"/>
</dbReference>
<evidence type="ECO:0000313" key="3">
    <source>
        <dbReference type="EMBL" id="KCW76026.1"/>
    </source>
</evidence>
<feature type="transmembrane region" description="Helical" evidence="1">
    <location>
        <begin position="52"/>
        <end position="74"/>
    </location>
</feature>
<keyword evidence="1" id="KW-1133">Transmembrane helix</keyword>
<dbReference type="Pfam" id="PF04578">
    <property type="entry name" value="DUF594"/>
    <property type="match status" value="1"/>
</dbReference>
<dbReference type="AlphaFoldDB" id="A0A059CCZ4"/>
<dbReference type="Pfam" id="PF13968">
    <property type="entry name" value="DUF4220"/>
    <property type="match status" value="1"/>
</dbReference>
<evidence type="ECO:0000256" key="1">
    <source>
        <dbReference type="SAM" id="Phobius"/>
    </source>
</evidence>
<feature type="transmembrane region" description="Helical" evidence="1">
    <location>
        <begin position="137"/>
        <end position="154"/>
    </location>
</feature>
<reference evidence="3" key="1">
    <citation type="submission" date="2013-07" db="EMBL/GenBank/DDBJ databases">
        <title>The genome of Eucalyptus grandis.</title>
        <authorList>
            <person name="Schmutz J."/>
            <person name="Hayes R."/>
            <person name="Myburg A."/>
            <person name="Tuskan G."/>
            <person name="Grattapaglia D."/>
            <person name="Rokhsar D.S."/>
        </authorList>
    </citation>
    <scope>NUCLEOTIDE SEQUENCE</scope>
    <source>
        <tissue evidence="3">Leaf extractions</tissue>
    </source>
</reference>
<proteinExistence type="predicted"/>
<dbReference type="eggNOG" id="ENOG502QSWW">
    <property type="taxonomic scope" value="Eukaryota"/>
</dbReference>
<feature type="domain" description="DUF4220" evidence="2">
    <location>
        <begin position="58"/>
        <end position="431"/>
    </location>
</feature>
<gene>
    <name evidence="3" type="ORF">EUGRSUZ_D00394</name>
</gene>
<dbReference type="Gramene" id="KCW76026">
    <property type="protein sequence ID" value="KCW76026"/>
    <property type="gene ID" value="EUGRSUZ_D00394"/>
</dbReference>
<feature type="transmembrane region" description="Helical" evidence="1">
    <location>
        <begin position="80"/>
        <end position="103"/>
    </location>
</feature>
<feature type="transmembrane region" description="Helical" evidence="1">
    <location>
        <begin position="20"/>
        <end position="40"/>
    </location>
</feature>
<feature type="transmembrane region" description="Helical" evidence="1">
    <location>
        <begin position="357"/>
        <end position="380"/>
    </location>
</feature>
<accession>A0A059CCZ4</accession>
<name>A0A059CCZ4_EUCGR</name>
<organism evidence="3">
    <name type="scientific">Eucalyptus grandis</name>
    <name type="common">Flooded gum</name>
    <dbReference type="NCBI Taxonomy" id="71139"/>
    <lineage>
        <taxon>Eukaryota</taxon>
        <taxon>Viridiplantae</taxon>
        <taxon>Streptophyta</taxon>
        <taxon>Embryophyta</taxon>
        <taxon>Tracheophyta</taxon>
        <taxon>Spermatophyta</taxon>
        <taxon>Magnoliopsida</taxon>
        <taxon>eudicotyledons</taxon>
        <taxon>Gunneridae</taxon>
        <taxon>Pentapetalae</taxon>
        <taxon>rosids</taxon>
        <taxon>malvids</taxon>
        <taxon>Myrtales</taxon>
        <taxon>Myrtaceae</taxon>
        <taxon>Myrtoideae</taxon>
        <taxon>Eucalypteae</taxon>
        <taxon>Eucalyptus</taxon>
    </lineage>
</organism>
<dbReference type="EMBL" id="KK198756">
    <property type="protein sequence ID" value="KCW76026.1"/>
    <property type="molecule type" value="Genomic_DNA"/>
</dbReference>
<protein>
    <recommendedName>
        <fullName evidence="2">DUF4220 domain-containing protein</fullName>
    </recommendedName>
</protein>
<dbReference type="PANTHER" id="PTHR31325">
    <property type="entry name" value="OS01G0798800 PROTEIN-RELATED"/>
    <property type="match status" value="1"/>
</dbReference>
<keyword evidence="1" id="KW-0472">Membrane</keyword>
<keyword evidence="1" id="KW-0812">Transmembrane</keyword>
<sequence>MAGSESCPCSHYLFSEAIRVVRIEALLAITASMLVFLGVFGLFRRRCGNRTLALVAFCAYNLSPAIIAYTLGLIQSASFSSLYFLVWAAYLVVVLGCADSYTAHSIEDNEKWKSFNLHSAAKCFMTSWMIVSYATHPMSILCAVFLFVILFAKVDGRTRALMLASNSVMEKKCKLLADYMSTEHQHGDSSHEDPATMRGQKKSPWLDGKAPDYLQKIVGLDRVITVEKVWDCQGRLLKGDPNGRLKDLCLSFSLFKFICMRFAGYSLPQEAHNKLRRLIQHMLSEENGHERVFKVIEVELAFLFDLLYTKYPVNLNPYRSFCRLLLLVIVAAAPLIAKFSAKVDFNDWLSLSEGPANIVTILLMMSILVIEFVHFCITIFSEWAKVTYICKYVQNDWGLKNRCSGKLIEIMCRVWLLKPWGRQLRQYSLLQAYSYSPWKCVNNKFSTAYFDQEGDGQKQIPPTNLSKQVKKAIARSLRKYLEKGQAFLRRNDLSDEFSWACDLETTTHVIMVWHIATTFCEHEVPCAQLLQEQRDNFDIATKLSQYLAYLVVYAPRLLPGHPCKTKYIFGRAVSEARETLVGSSVSVEKRIQKLKMGIDNEQCPETIVGRGTQLGMKLVNGVEDKGRIWKVLADFWADMILYVAPSNNTVAHAKYLTTGGEFVTHVWVLVSHIGITRDPQDRE</sequence>